<gene>
    <name evidence="2" type="ORF">PG991_012178</name>
</gene>
<feature type="compositionally biased region" description="Polar residues" evidence="1">
    <location>
        <begin position="72"/>
        <end position="81"/>
    </location>
</feature>
<feature type="compositionally biased region" description="Low complexity" evidence="1">
    <location>
        <begin position="1"/>
        <end position="29"/>
    </location>
</feature>
<feature type="compositionally biased region" description="Polar residues" evidence="1">
    <location>
        <begin position="30"/>
        <end position="43"/>
    </location>
</feature>
<name>A0ABR1R961_9PEZI</name>
<accession>A0ABR1R961</accession>
<proteinExistence type="predicted"/>
<evidence type="ECO:0000313" key="2">
    <source>
        <dbReference type="EMBL" id="KAK8005881.1"/>
    </source>
</evidence>
<feature type="region of interest" description="Disordered" evidence="1">
    <location>
        <begin position="72"/>
        <end position="94"/>
    </location>
</feature>
<feature type="region of interest" description="Disordered" evidence="1">
    <location>
        <begin position="1"/>
        <end position="43"/>
    </location>
</feature>
<protein>
    <submittedName>
        <fullName evidence="2">Uncharacterized protein</fullName>
    </submittedName>
</protein>
<reference evidence="2 3" key="1">
    <citation type="submission" date="2023-01" db="EMBL/GenBank/DDBJ databases">
        <title>Analysis of 21 Apiospora genomes using comparative genomics revels a genus with tremendous synthesis potential of carbohydrate active enzymes and secondary metabolites.</title>
        <authorList>
            <person name="Sorensen T."/>
        </authorList>
    </citation>
    <scope>NUCLEOTIDE SEQUENCE [LARGE SCALE GENOMIC DNA]</scope>
    <source>
        <strain evidence="2 3">CBS 20057</strain>
    </source>
</reference>
<sequence>MSERANAVANDQAVQNQANIASSNDASAAHTSMPQTPSNLSYSTTAPWMVDPAITNNGLGSQHASSLQYLSAPDGNSNVWTDATADPNHQIGYSYGQNDQAQWSALNNYANAPPRMTHGRPGS</sequence>
<evidence type="ECO:0000313" key="3">
    <source>
        <dbReference type="Proteomes" id="UP001396898"/>
    </source>
</evidence>
<dbReference type="Proteomes" id="UP001396898">
    <property type="component" value="Unassembled WGS sequence"/>
</dbReference>
<keyword evidence="3" id="KW-1185">Reference proteome</keyword>
<organism evidence="2 3">
    <name type="scientific">Apiospora marii</name>
    <dbReference type="NCBI Taxonomy" id="335849"/>
    <lineage>
        <taxon>Eukaryota</taxon>
        <taxon>Fungi</taxon>
        <taxon>Dikarya</taxon>
        <taxon>Ascomycota</taxon>
        <taxon>Pezizomycotina</taxon>
        <taxon>Sordariomycetes</taxon>
        <taxon>Xylariomycetidae</taxon>
        <taxon>Amphisphaeriales</taxon>
        <taxon>Apiosporaceae</taxon>
        <taxon>Apiospora</taxon>
    </lineage>
</organism>
<dbReference type="EMBL" id="JAQQWI010000017">
    <property type="protein sequence ID" value="KAK8005881.1"/>
    <property type="molecule type" value="Genomic_DNA"/>
</dbReference>
<evidence type="ECO:0000256" key="1">
    <source>
        <dbReference type="SAM" id="MobiDB-lite"/>
    </source>
</evidence>
<comment type="caution">
    <text evidence="2">The sequence shown here is derived from an EMBL/GenBank/DDBJ whole genome shotgun (WGS) entry which is preliminary data.</text>
</comment>